<protein>
    <submittedName>
        <fullName evidence="6">Alba-like protein</fullName>
    </submittedName>
</protein>
<dbReference type="SUPFAM" id="SSF82704">
    <property type="entry name" value="AlbA-like"/>
    <property type="match status" value="1"/>
</dbReference>
<evidence type="ECO:0000256" key="4">
    <source>
        <dbReference type="SAM" id="MobiDB-lite"/>
    </source>
</evidence>
<dbReference type="GO" id="GO:0005634">
    <property type="term" value="C:nucleus"/>
    <property type="evidence" value="ECO:0007669"/>
    <property type="project" value="UniProtKB-SubCell"/>
</dbReference>
<proteinExistence type="inferred from homology"/>
<dbReference type="InterPro" id="IPR051958">
    <property type="entry name" value="Alba-like_NAB"/>
</dbReference>
<comment type="similarity">
    <text evidence="2">Belongs to the histone-like Alba family.</text>
</comment>
<gene>
    <name evidence="6" type="ORF">OBRU01_11054</name>
</gene>
<sequence>MENYTKGKNVEEILERNSLPFKDLPQNFLWMQNKEDTVVVWTGAGVGIGKAITCAELTKREFKIQHQYWDPKLEGLEKIVVKRRIPVIHILLSLEKEFDTDQPGYQSLNGKKFWQAKVTDTEARSSQKGKGKGKKHHQYKGNRMDKGIPKKVN</sequence>
<feature type="domain" description="DNA/RNA-binding protein Alba-like" evidence="5">
    <location>
        <begin position="29"/>
        <end position="68"/>
    </location>
</feature>
<dbReference type="InterPro" id="IPR002775">
    <property type="entry name" value="DNA/RNA-bd_Alba-like"/>
</dbReference>
<dbReference type="STRING" id="104452.A0A0L7LD94"/>
<evidence type="ECO:0000256" key="1">
    <source>
        <dbReference type="ARBA" id="ARBA00004123"/>
    </source>
</evidence>
<dbReference type="Gene3D" id="3.30.110.20">
    <property type="entry name" value="Alba-like domain"/>
    <property type="match status" value="1"/>
</dbReference>
<dbReference type="GO" id="GO:0003723">
    <property type="term" value="F:RNA binding"/>
    <property type="evidence" value="ECO:0007669"/>
    <property type="project" value="TreeGrafter"/>
</dbReference>
<name>A0A0L7LD94_OPEBR</name>
<comment type="caution">
    <text evidence="6">The sequence shown here is derived from an EMBL/GenBank/DDBJ whole genome shotgun (WGS) entry which is preliminary data.</text>
</comment>
<organism evidence="6 7">
    <name type="scientific">Operophtera brumata</name>
    <name type="common">Winter moth</name>
    <name type="synonym">Phalaena brumata</name>
    <dbReference type="NCBI Taxonomy" id="104452"/>
    <lineage>
        <taxon>Eukaryota</taxon>
        <taxon>Metazoa</taxon>
        <taxon>Ecdysozoa</taxon>
        <taxon>Arthropoda</taxon>
        <taxon>Hexapoda</taxon>
        <taxon>Insecta</taxon>
        <taxon>Pterygota</taxon>
        <taxon>Neoptera</taxon>
        <taxon>Endopterygota</taxon>
        <taxon>Lepidoptera</taxon>
        <taxon>Glossata</taxon>
        <taxon>Ditrysia</taxon>
        <taxon>Geometroidea</taxon>
        <taxon>Geometridae</taxon>
        <taxon>Larentiinae</taxon>
        <taxon>Operophtera</taxon>
    </lineage>
</organism>
<evidence type="ECO:0000259" key="5">
    <source>
        <dbReference type="Pfam" id="PF01918"/>
    </source>
</evidence>
<keyword evidence="3" id="KW-0539">Nucleus</keyword>
<dbReference type="Proteomes" id="UP000037510">
    <property type="component" value="Unassembled WGS sequence"/>
</dbReference>
<dbReference type="Pfam" id="PF01918">
    <property type="entry name" value="Alba"/>
    <property type="match status" value="1"/>
</dbReference>
<feature type="compositionally biased region" description="Basic and acidic residues" evidence="4">
    <location>
        <begin position="142"/>
        <end position="153"/>
    </location>
</feature>
<evidence type="ECO:0000256" key="2">
    <source>
        <dbReference type="ARBA" id="ARBA00008018"/>
    </source>
</evidence>
<feature type="region of interest" description="Disordered" evidence="4">
    <location>
        <begin position="119"/>
        <end position="153"/>
    </location>
</feature>
<dbReference type="PANTHER" id="PTHR13516:SF4">
    <property type="entry name" value="FI09323P"/>
    <property type="match status" value="1"/>
</dbReference>
<dbReference type="PANTHER" id="PTHR13516">
    <property type="entry name" value="RIBONUCLEASE P SUBUNIT P25"/>
    <property type="match status" value="1"/>
</dbReference>
<keyword evidence="7" id="KW-1185">Reference proteome</keyword>
<dbReference type="InterPro" id="IPR036882">
    <property type="entry name" value="Alba-like_dom_sf"/>
</dbReference>
<comment type="subcellular location">
    <subcellularLocation>
        <location evidence="1">Nucleus</location>
    </subcellularLocation>
</comment>
<dbReference type="AlphaFoldDB" id="A0A0L7LD94"/>
<evidence type="ECO:0000256" key="3">
    <source>
        <dbReference type="ARBA" id="ARBA00023242"/>
    </source>
</evidence>
<reference evidence="6 7" key="1">
    <citation type="journal article" date="2015" name="Genome Biol. Evol.">
        <title>The genome of winter moth (Operophtera brumata) provides a genomic perspective on sexual dimorphism and phenology.</title>
        <authorList>
            <person name="Derks M.F."/>
            <person name="Smit S."/>
            <person name="Salis L."/>
            <person name="Schijlen E."/>
            <person name="Bossers A."/>
            <person name="Mateman C."/>
            <person name="Pijl A.S."/>
            <person name="de Ridder D."/>
            <person name="Groenen M.A."/>
            <person name="Visser M.E."/>
            <person name="Megens H.J."/>
        </authorList>
    </citation>
    <scope>NUCLEOTIDE SEQUENCE [LARGE SCALE GENOMIC DNA]</scope>
    <source>
        <strain evidence="6">WM2013NL</strain>
        <tissue evidence="6">Head and thorax</tissue>
    </source>
</reference>
<dbReference type="GO" id="GO:0000172">
    <property type="term" value="C:ribonuclease MRP complex"/>
    <property type="evidence" value="ECO:0007669"/>
    <property type="project" value="TreeGrafter"/>
</dbReference>
<feature type="compositionally biased region" description="Basic residues" evidence="4">
    <location>
        <begin position="127"/>
        <end position="140"/>
    </location>
</feature>
<evidence type="ECO:0000313" key="6">
    <source>
        <dbReference type="EMBL" id="KOB73488.1"/>
    </source>
</evidence>
<dbReference type="EMBL" id="JTDY01001572">
    <property type="protein sequence ID" value="KOB73488.1"/>
    <property type="molecule type" value="Genomic_DNA"/>
</dbReference>
<evidence type="ECO:0000313" key="7">
    <source>
        <dbReference type="Proteomes" id="UP000037510"/>
    </source>
</evidence>
<dbReference type="GO" id="GO:0001682">
    <property type="term" value="P:tRNA 5'-leader removal"/>
    <property type="evidence" value="ECO:0007669"/>
    <property type="project" value="TreeGrafter"/>
</dbReference>
<accession>A0A0L7LD94</accession>